<dbReference type="PANTHER" id="PTHR47197:SF3">
    <property type="entry name" value="DIHYDRO-HEME D1 DEHYDROGENASE"/>
    <property type="match status" value="1"/>
</dbReference>
<dbReference type="RefSeq" id="WP_143950083.1">
    <property type="nucleotide sequence ID" value="NZ_BAABMB010000003.1"/>
</dbReference>
<reference evidence="1 2" key="1">
    <citation type="submission" date="2019-07" db="EMBL/GenBank/DDBJ databases">
        <title>Qingshengfaniella alkalisoli gen. nov., sp. nov., isolated from saline soil.</title>
        <authorList>
            <person name="Xu L."/>
            <person name="Huang X.-X."/>
            <person name="Sun J.-Q."/>
        </authorList>
    </citation>
    <scope>NUCLEOTIDE SEQUENCE [LARGE SCALE GENOMIC DNA]</scope>
    <source>
        <strain evidence="1 2">DSM 27279</strain>
    </source>
</reference>
<protein>
    <recommendedName>
        <fullName evidence="3">YncE family protein</fullName>
    </recommendedName>
</protein>
<evidence type="ECO:0008006" key="3">
    <source>
        <dbReference type="Google" id="ProtNLM"/>
    </source>
</evidence>
<dbReference type="Proteomes" id="UP000318405">
    <property type="component" value="Unassembled WGS sequence"/>
</dbReference>
<dbReference type="EMBL" id="VLTJ01000039">
    <property type="protein sequence ID" value="TSH90169.1"/>
    <property type="molecule type" value="Genomic_DNA"/>
</dbReference>
<dbReference type="InterPro" id="IPR015943">
    <property type="entry name" value="WD40/YVTN_repeat-like_dom_sf"/>
</dbReference>
<keyword evidence="2" id="KW-1185">Reference proteome</keyword>
<proteinExistence type="predicted"/>
<dbReference type="SUPFAM" id="SSF51004">
    <property type="entry name" value="C-terminal (heme d1) domain of cytochrome cd1-nitrite reductase"/>
    <property type="match status" value="1"/>
</dbReference>
<dbReference type="Gene3D" id="2.130.10.10">
    <property type="entry name" value="YVTN repeat-like/Quinoprotein amine dehydrogenase"/>
    <property type="match status" value="1"/>
</dbReference>
<gene>
    <name evidence="1" type="ORF">FOZ76_20230</name>
</gene>
<dbReference type="InterPro" id="IPR051200">
    <property type="entry name" value="Host-pathogen_enzymatic-act"/>
</dbReference>
<sequence>MYLNGQGWYKENTLYVVDTRTMQVTHTLPGFGTVKAPGMAIDIEGQRLFVSSFTPELFTVDTENMAITSRVRLQTEQAITMVYEPSSKRILAVDQGAARMRYFQEKDIVNFKSVNPGNQIISIDSTTGRETRQVAAADGPLDLLLDSKKKRLFVTHREGGKVSIYDSDSLDLLQVIDVPPMPNSLAYDEADNALFVTVKNDPGMGTMPDGRAARKHPGGQPALPEKLVRIDLPPR</sequence>
<dbReference type="AlphaFoldDB" id="A0A556ABA3"/>
<dbReference type="InterPro" id="IPR011048">
    <property type="entry name" value="Haem_d1_sf"/>
</dbReference>
<dbReference type="OrthoDB" id="7258407at2"/>
<comment type="caution">
    <text evidence="1">The sequence shown here is derived from an EMBL/GenBank/DDBJ whole genome shotgun (WGS) entry which is preliminary data.</text>
</comment>
<name>A0A556ABA3_9BURK</name>
<evidence type="ECO:0000313" key="2">
    <source>
        <dbReference type="Proteomes" id="UP000318405"/>
    </source>
</evidence>
<organism evidence="1 2">
    <name type="scientific">Verticiella sediminum</name>
    <dbReference type="NCBI Taxonomy" id="1247510"/>
    <lineage>
        <taxon>Bacteria</taxon>
        <taxon>Pseudomonadati</taxon>
        <taxon>Pseudomonadota</taxon>
        <taxon>Betaproteobacteria</taxon>
        <taxon>Burkholderiales</taxon>
        <taxon>Alcaligenaceae</taxon>
        <taxon>Verticiella</taxon>
    </lineage>
</organism>
<evidence type="ECO:0000313" key="1">
    <source>
        <dbReference type="EMBL" id="TSH90169.1"/>
    </source>
</evidence>
<dbReference type="PANTHER" id="PTHR47197">
    <property type="entry name" value="PROTEIN NIRF"/>
    <property type="match status" value="1"/>
</dbReference>
<accession>A0A556ABA3</accession>